<evidence type="ECO:0000313" key="2">
    <source>
        <dbReference type="Proteomes" id="UP001222087"/>
    </source>
</evidence>
<accession>A0ABY8ANV9</accession>
<sequence>MKIVNPNGQVDFVYLEFILKSYIQKYIDAVPSKYTYVNETGVNPAFQAIEEIKTPLDIHEKRLFVLRSDLLFVTGIKNAYQEYGYQGLKNAFDDKNHQFINWDDRYGHPSLAIPHHLYDGGVLYAGFICQRFTYLEVFLSSGRFNRYERTAENTAPLLTEQQLIVESYLSLKLRQTYGKQAVHFYDTFPGKQDDDDSALFFSDTPFPKSKICRIYNEKLIIKAGQNALKHLHYADAEHYIAKNIPPIKPKYSYDDEGNINPGFQNIQQVNFPLQPLEKRIWVLRTDFILALGVKNAYQKEYGYYGLEDSFSKSVHPFLNWKDRSGHPSLALVEKDYDGSVFYAGYLCQREKFLQVYLVSGRFDRSDLNKEQTQILEAYIAAQLQVAYGKQPIVFDYGNPEDPEYHKIFFANGLFAPSNPRRIYSSESINLILGDIQPPQSNLSYEEVVCSGSIPKCEFY</sequence>
<protein>
    <submittedName>
        <fullName evidence="1">Uncharacterized protein</fullName>
    </submittedName>
</protein>
<keyword evidence="2" id="KW-1185">Reference proteome</keyword>
<dbReference type="Proteomes" id="UP001222087">
    <property type="component" value="Chromosome"/>
</dbReference>
<evidence type="ECO:0000313" key="1">
    <source>
        <dbReference type="EMBL" id="WED42149.1"/>
    </source>
</evidence>
<organism evidence="1 2">
    <name type="scientific">Legionella cardiaca</name>
    <dbReference type="NCBI Taxonomy" id="1071983"/>
    <lineage>
        <taxon>Bacteria</taxon>
        <taxon>Pseudomonadati</taxon>
        <taxon>Pseudomonadota</taxon>
        <taxon>Gammaproteobacteria</taxon>
        <taxon>Legionellales</taxon>
        <taxon>Legionellaceae</taxon>
        <taxon>Legionella</taxon>
    </lineage>
</organism>
<dbReference type="RefSeq" id="WP_275087974.1">
    <property type="nucleotide sequence ID" value="NZ_CP119078.1"/>
</dbReference>
<proteinExistence type="predicted"/>
<name>A0ABY8ANV9_9GAMM</name>
<dbReference type="EMBL" id="CP119078">
    <property type="protein sequence ID" value="WED42149.1"/>
    <property type="molecule type" value="Genomic_DNA"/>
</dbReference>
<gene>
    <name evidence="1" type="ORF">PXX05_09430</name>
</gene>
<reference evidence="1 2" key="1">
    <citation type="submission" date="2023-02" db="EMBL/GenBank/DDBJ databases">
        <title>Genome Sequence of L. cardiaca H63T.</title>
        <authorList>
            <person name="Lopez A.E."/>
            <person name="Cianciotto N.P."/>
        </authorList>
    </citation>
    <scope>NUCLEOTIDE SEQUENCE [LARGE SCALE GENOMIC DNA]</scope>
    <source>
        <strain evidence="1 2">H63</strain>
    </source>
</reference>